<evidence type="ECO:0000256" key="1">
    <source>
        <dbReference type="SAM" id="MobiDB-lite"/>
    </source>
</evidence>
<dbReference type="Proteomes" id="UP001221142">
    <property type="component" value="Unassembled WGS sequence"/>
</dbReference>
<reference evidence="2" key="1">
    <citation type="submission" date="2023-03" db="EMBL/GenBank/DDBJ databases">
        <title>Massive genome expansion in bonnet fungi (Mycena s.s.) driven by repeated elements and novel gene families across ecological guilds.</title>
        <authorList>
            <consortium name="Lawrence Berkeley National Laboratory"/>
            <person name="Harder C.B."/>
            <person name="Miyauchi S."/>
            <person name="Viragh M."/>
            <person name="Kuo A."/>
            <person name="Thoen E."/>
            <person name="Andreopoulos B."/>
            <person name="Lu D."/>
            <person name="Skrede I."/>
            <person name="Drula E."/>
            <person name="Henrissat B."/>
            <person name="Morin E."/>
            <person name="Kohler A."/>
            <person name="Barry K."/>
            <person name="LaButti K."/>
            <person name="Morin E."/>
            <person name="Salamov A."/>
            <person name="Lipzen A."/>
            <person name="Mereny Z."/>
            <person name="Hegedus B."/>
            <person name="Baldrian P."/>
            <person name="Stursova M."/>
            <person name="Weitz H."/>
            <person name="Taylor A."/>
            <person name="Grigoriev I.V."/>
            <person name="Nagy L.G."/>
            <person name="Martin F."/>
            <person name="Kauserud H."/>
        </authorList>
    </citation>
    <scope>NUCLEOTIDE SEQUENCE</scope>
    <source>
        <strain evidence="2">9284</strain>
    </source>
</reference>
<comment type="caution">
    <text evidence="2">The sequence shown here is derived from an EMBL/GenBank/DDBJ whole genome shotgun (WGS) entry which is preliminary data.</text>
</comment>
<name>A0AAD7BJ46_9AGAR</name>
<evidence type="ECO:0000313" key="2">
    <source>
        <dbReference type="EMBL" id="KAJ7622365.1"/>
    </source>
</evidence>
<evidence type="ECO:0000313" key="3">
    <source>
        <dbReference type="Proteomes" id="UP001221142"/>
    </source>
</evidence>
<feature type="compositionally biased region" description="Polar residues" evidence="1">
    <location>
        <begin position="20"/>
        <end position="38"/>
    </location>
</feature>
<feature type="compositionally biased region" description="Polar residues" evidence="1">
    <location>
        <begin position="71"/>
        <end position="84"/>
    </location>
</feature>
<keyword evidence="3" id="KW-1185">Reference proteome</keyword>
<gene>
    <name evidence="2" type="ORF">FB45DRAFT_870566</name>
</gene>
<sequence>MAESAECYPKGNKPTKPQHHNTNYQNIQHPSQGQSTSTTVEFGVTLKYIVRGVDDPNHQVPIDSVPVYHRPNQNQYNPNTTWRGTTEQRATHYPLSMLLQLTQVGPEPGYL</sequence>
<protein>
    <submittedName>
        <fullName evidence="2">Uncharacterized protein</fullName>
    </submittedName>
</protein>
<feature type="region of interest" description="Disordered" evidence="1">
    <location>
        <begin position="63"/>
        <end position="84"/>
    </location>
</feature>
<accession>A0AAD7BJ46</accession>
<proteinExistence type="predicted"/>
<dbReference type="EMBL" id="JARKIF010000015">
    <property type="protein sequence ID" value="KAJ7622365.1"/>
    <property type="molecule type" value="Genomic_DNA"/>
</dbReference>
<feature type="region of interest" description="Disordered" evidence="1">
    <location>
        <begin position="1"/>
        <end position="38"/>
    </location>
</feature>
<dbReference type="AlphaFoldDB" id="A0AAD7BJ46"/>
<organism evidence="2 3">
    <name type="scientific">Roridomyces roridus</name>
    <dbReference type="NCBI Taxonomy" id="1738132"/>
    <lineage>
        <taxon>Eukaryota</taxon>
        <taxon>Fungi</taxon>
        <taxon>Dikarya</taxon>
        <taxon>Basidiomycota</taxon>
        <taxon>Agaricomycotina</taxon>
        <taxon>Agaricomycetes</taxon>
        <taxon>Agaricomycetidae</taxon>
        <taxon>Agaricales</taxon>
        <taxon>Marasmiineae</taxon>
        <taxon>Mycenaceae</taxon>
        <taxon>Roridomyces</taxon>
    </lineage>
</organism>